<gene>
    <name evidence="5" type="ORF">M408DRAFT_70994</name>
</gene>
<dbReference type="PRINTS" id="PR00472">
    <property type="entry name" value="CASNKINASEII"/>
</dbReference>
<feature type="compositionally biased region" description="Acidic residues" evidence="4">
    <location>
        <begin position="325"/>
        <end position="344"/>
    </location>
</feature>
<dbReference type="PANTHER" id="PTHR11740:SF0">
    <property type="entry name" value="CASEIN KINASE II SUBUNIT BETA"/>
    <property type="match status" value="1"/>
</dbReference>
<dbReference type="PANTHER" id="PTHR11740">
    <property type="entry name" value="CASEIN KINASE II SUBUNIT BETA"/>
    <property type="match status" value="1"/>
</dbReference>
<reference evidence="6" key="2">
    <citation type="submission" date="2015-01" db="EMBL/GenBank/DDBJ databases">
        <title>Evolutionary Origins and Diversification of the Mycorrhizal Mutualists.</title>
        <authorList>
            <consortium name="DOE Joint Genome Institute"/>
            <consortium name="Mycorrhizal Genomics Consortium"/>
            <person name="Kohler A."/>
            <person name="Kuo A."/>
            <person name="Nagy L.G."/>
            <person name="Floudas D."/>
            <person name="Copeland A."/>
            <person name="Barry K.W."/>
            <person name="Cichocki N."/>
            <person name="Veneault-Fourrey C."/>
            <person name="LaButti K."/>
            <person name="Lindquist E.A."/>
            <person name="Lipzen A."/>
            <person name="Lundell T."/>
            <person name="Morin E."/>
            <person name="Murat C."/>
            <person name="Riley R."/>
            <person name="Ohm R."/>
            <person name="Sun H."/>
            <person name="Tunlid A."/>
            <person name="Henrissat B."/>
            <person name="Grigoriev I.V."/>
            <person name="Hibbett D.S."/>
            <person name="Martin F."/>
        </authorList>
    </citation>
    <scope>NUCLEOTIDE SEQUENCE [LARGE SCALE GENOMIC DNA]</scope>
    <source>
        <strain evidence="6">MAFF 305830</strain>
    </source>
</reference>
<feature type="compositionally biased region" description="Acidic residues" evidence="4">
    <location>
        <begin position="398"/>
        <end position="408"/>
    </location>
</feature>
<dbReference type="FunFam" id="1.10.1820.10:FF:000005">
    <property type="entry name" value="Casein kinase II subunit beta"/>
    <property type="match status" value="1"/>
</dbReference>
<reference evidence="5 6" key="1">
    <citation type="submission" date="2014-04" db="EMBL/GenBank/DDBJ databases">
        <authorList>
            <consortium name="DOE Joint Genome Institute"/>
            <person name="Kuo A."/>
            <person name="Zuccaro A."/>
            <person name="Kohler A."/>
            <person name="Nagy L.G."/>
            <person name="Floudas D."/>
            <person name="Copeland A."/>
            <person name="Barry K.W."/>
            <person name="Cichocki N."/>
            <person name="Veneault-Fourrey C."/>
            <person name="LaButti K."/>
            <person name="Lindquist E.A."/>
            <person name="Lipzen A."/>
            <person name="Lundell T."/>
            <person name="Morin E."/>
            <person name="Murat C."/>
            <person name="Sun H."/>
            <person name="Tunlid A."/>
            <person name="Henrissat B."/>
            <person name="Grigoriev I.V."/>
            <person name="Hibbett D.S."/>
            <person name="Martin F."/>
            <person name="Nordberg H.P."/>
            <person name="Cantor M.N."/>
            <person name="Hua S.X."/>
        </authorList>
    </citation>
    <scope>NUCLEOTIDE SEQUENCE [LARGE SCALE GENOMIC DNA]</scope>
    <source>
        <strain evidence="5 6">MAFF 305830</strain>
    </source>
</reference>
<dbReference type="Proteomes" id="UP000054097">
    <property type="component" value="Unassembled WGS sequence"/>
</dbReference>
<comment type="similarity">
    <text evidence="1 3">Belongs to the casein kinase 2 subunit beta family.</text>
</comment>
<dbReference type="AlphaFoldDB" id="A0A0C3B7L5"/>
<evidence type="ECO:0000256" key="1">
    <source>
        <dbReference type="ARBA" id="ARBA00006941"/>
    </source>
</evidence>
<dbReference type="EMBL" id="KN824298">
    <property type="protein sequence ID" value="KIM27461.1"/>
    <property type="molecule type" value="Genomic_DNA"/>
</dbReference>
<dbReference type="GO" id="GO:0019887">
    <property type="term" value="F:protein kinase regulator activity"/>
    <property type="evidence" value="ECO:0007669"/>
    <property type="project" value="InterPro"/>
</dbReference>
<name>A0A0C3B7L5_SERVB</name>
<evidence type="ECO:0000256" key="4">
    <source>
        <dbReference type="SAM" id="MobiDB-lite"/>
    </source>
</evidence>
<proteinExistence type="inferred from homology"/>
<dbReference type="InterPro" id="IPR016149">
    <property type="entry name" value="Casein_kin_II_reg-sub_N"/>
</dbReference>
<keyword evidence="6" id="KW-1185">Reference proteome</keyword>
<dbReference type="GO" id="GO:0006359">
    <property type="term" value="P:regulation of transcription by RNA polymerase III"/>
    <property type="evidence" value="ECO:0007669"/>
    <property type="project" value="TreeGrafter"/>
</dbReference>
<protein>
    <recommendedName>
        <fullName evidence="3">Casein kinase II subunit beta</fullName>
        <shortName evidence="3">CK II beta</shortName>
    </recommendedName>
</protein>
<dbReference type="SUPFAM" id="SSF57798">
    <property type="entry name" value="Casein kinase II beta subunit"/>
    <property type="match status" value="1"/>
</dbReference>
<dbReference type="OrthoDB" id="2275560at2759"/>
<dbReference type="GO" id="GO:0005737">
    <property type="term" value="C:cytoplasm"/>
    <property type="evidence" value="ECO:0007669"/>
    <property type="project" value="TreeGrafter"/>
</dbReference>
<feature type="compositionally biased region" description="Polar residues" evidence="4">
    <location>
        <begin position="433"/>
        <end position="442"/>
    </location>
</feature>
<evidence type="ECO:0000313" key="5">
    <source>
        <dbReference type="EMBL" id="KIM27461.1"/>
    </source>
</evidence>
<accession>A0A0C3B7L5</accession>
<dbReference type="InterPro" id="IPR035991">
    <property type="entry name" value="Casein_kinase_II_beta-like"/>
</dbReference>
<dbReference type="Gene3D" id="1.10.1820.10">
    <property type="entry name" value="protein kinase ck2 holoenzyme, chain C, domain 1"/>
    <property type="match status" value="1"/>
</dbReference>
<feature type="region of interest" description="Disordered" evidence="4">
    <location>
        <begin position="220"/>
        <end position="254"/>
    </location>
</feature>
<feature type="compositionally biased region" description="Gly residues" evidence="4">
    <location>
        <begin position="359"/>
        <end position="373"/>
    </location>
</feature>
<evidence type="ECO:0000256" key="3">
    <source>
        <dbReference type="RuleBase" id="RU361268"/>
    </source>
</evidence>
<comment type="subunit">
    <text evidence="3">Tetramer of two alpha and two beta subunits.</text>
</comment>
<feature type="region of interest" description="Disordered" evidence="4">
    <location>
        <begin position="297"/>
        <end position="454"/>
    </location>
</feature>
<organism evidence="5 6">
    <name type="scientific">Serendipita vermifera MAFF 305830</name>
    <dbReference type="NCBI Taxonomy" id="933852"/>
    <lineage>
        <taxon>Eukaryota</taxon>
        <taxon>Fungi</taxon>
        <taxon>Dikarya</taxon>
        <taxon>Basidiomycota</taxon>
        <taxon>Agaricomycotina</taxon>
        <taxon>Agaricomycetes</taxon>
        <taxon>Sebacinales</taxon>
        <taxon>Serendipitaceae</taxon>
        <taxon>Serendipita</taxon>
    </lineage>
</organism>
<dbReference type="InterPro" id="IPR000704">
    <property type="entry name" value="Casein_kinase_II_reg-sub"/>
</dbReference>
<dbReference type="STRING" id="933852.A0A0C3B7L5"/>
<sequence length="491" mass="53675">MSRNHLPGRDNGMQAPLVVPPPRGPDDQAMGDEGQEYASSTPTSSLTWIAWFCSLPGHEYFCEVTEDFIEDDFNLTGLSAMVPFWKEAMEMVLDVEPEDTHRIPDVSIVEASAELLYGLVHQRYILTRPGLQSMAEKYEAGVFGSCLRVYCTSTRLIPCGRSDMPGVDTVKLFCPNCNDIYTPSSSRFSGVDGAFFGTTFAHLFFHTYREYCPAPFTPGRRTTAASPTHLSSTSGSGPNIPPVNPNQWGGQKRPESRVYVPKIYGFKVSERAKSGPRMAWLRMRPPTFEDLNAVDNRGRWIDEPGSDFDDDPKSGPSGGRQGRFDEDDDNDEPIEEDEEEEEDGAPQGHAWPPQASSGPAGGPGRRIAGGSGGRTRALQHSIGRRKRPIPPPPNDSSSSEEEEFDQEEDGGRVLETAEESALDTPAEEGFLSSAPSNHSGVGSQDAKRRRRKPELAAVKLANYVGKDVTEMFSGLQLGSTNPPRGGAVMPV</sequence>
<feature type="region of interest" description="Disordered" evidence="4">
    <location>
        <begin position="1"/>
        <end position="40"/>
    </location>
</feature>
<evidence type="ECO:0000313" key="6">
    <source>
        <dbReference type="Proteomes" id="UP000054097"/>
    </source>
</evidence>
<dbReference type="Pfam" id="PF01214">
    <property type="entry name" value="CK_II_beta"/>
    <property type="match status" value="1"/>
</dbReference>
<evidence type="ECO:0000256" key="2">
    <source>
        <dbReference type="ARBA" id="ARBA00045899"/>
    </source>
</evidence>
<dbReference type="FunFam" id="2.20.25.20:FF:000001">
    <property type="entry name" value="Casein kinase II subunit beta"/>
    <property type="match status" value="1"/>
</dbReference>
<comment type="function">
    <text evidence="2 3">Regulatory subunit of casein kinase II/CK2. As part of the kinase complex regulates the basal catalytic activity of the alpha subunit a constitutively active serine/threonine-protein kinase that phosphorylates a large number of substrates containing acidic residues C-terminal to the phosphorylated serine or threonine.</text>
</comment>
<dbReference type="GO" id="GO:0034456">
    <property type="term" value="C:UTP-C complex"/>
    <property type="evidence" value="ECO:0007669"/>
    <property type="project" value="TreeGrafter"/>
</dbReference>
<dbReference type="GO" id="GO:0005956">
    <property type="term" value="C:protein kinase CK2 complex"/>
    <property type="evidence" value="ECO:0007669"/>
    <property type="project" value="UniProtKB-UniRule"/>
</dbReference>
<feature type="compositionally biased region" description="Polar residues" evidence="4">
    <location>
        <begin position="223"/>
        <end position="237"/>
    </location>
</feature>
<dbReference type="HOGENOM" id="CLU_034027_7_0_1"/>
<dbReference type="Gene3D" id="2.20.25.20">
    <property type="match status" value="1"/>
</dbReference>
<dbReference type="SMART" id="SM01085">
    <property type="entry name" value="CK_II_beta"/>
    <property type="match status" value="1"/>
</dbReference>